<name>A0A2T7EP78_9POAL</name>
<organism evidence="1 2">
    <name type="scientific">Panicum hallii var. hallii</name>
    <dbReference type="NCBI Taxonomy" id="1504633"/>
    <lineage>
        <taxon>Eukaryota</taxon>
        <taxon>Viridiplantae</taxon>
        <taxon>Streptophyta</taxon>
        <taxon>Embryophyta</taxon>
        <taxon>Tracheophyta</taxon>
        <taxon>Spermatophyta</taxon>
        <taxon>Magnoliopsida</taxon>
        <taxon>Liliopsida</taxon>
        <taxon>Poales</taxon>
        <taxon>Poaceae</taxon>
        <taxon>PACMAD clade</taxon>
        <taxon>Panicoideae</taxon>
        <taxon>Panicodae</taxon>
        <taxon>Paniceae</taxon>
        <taxon>Panicinae</taxon>
        <taxon>Panicum</taxon>
        <taxon>Panicum sect. Panicum</taxon>
    </lineage>
</organism>
<evidence type="ECO:0008006" key="3">
    <source>
        <dbReference type="Google" id="ProtNLM"/>
    </source>
</evidence>
<sequence>MWQKIVEKKYVKQNSIAHLEWKPSNSPVWNDLLKLKEIYLKGRVFKLGNGRQDDFWRDGVEQFCWKRTFLSCFDICNNQSGSVANFAGRGWRMTFRRWLDERLQDQFRRLRDMLSTVALSSDLDSPVWAWEKSGVFLVKSTYSHLCNMEVPDPNKRIWKAKIPLKKISCG</sequence>
<dbReference type="PANTHER" id="PTHR36617">
    <property type="entry name" value="PROTEIN, PUTATIVE-RELATED"/>
    <property type="match status" value="1"/>
</dbReference>
<dbReference type="OrthoDB" id="689430at2759"/>
<dbReference type="EMBL" id="CM009750">
    <property type="protein sequence ID" value="PUZ69632.1"/>
    <property type="molecule type" value="Genomic_DNA"/>
</dbReference>
<evidence type="ECO:0000313" key="2">
    <source>
        <dbReference type="Proteomes" id="UP000244336"/>
    </source>
</evidence>
<protein>
    <recommendedName>
        <fullName evidence="3">Reverse transcriptase zinc-binding domain-containing protein</fullName>
    </recommendedName>
</protein>
<evidence type="ECO:0000313" key="1">
    <source>
        <dbReference type="EMBL" id="PUZ69632.1"/>
    </source>
</evidence>
<dbReference type="PANTHER" id="PTHR36617:SF17">
    <property type="entry name" value="OS01G0114800 PROTEIN"/>
    <property type="match status" value="1"/>
</dbReference>
<proteinExistence type="predicted"/>
<dbReference type="Proteomes" id="UP000244336">
    <property type="component" value="Chromosome 2"/>
</dbReference>
<dbReference type="AlphaFoldDB" id="A0A2T7EP78"/>
<keyword evidence="2" id="KW-1185">Reference proteome</keyword>
<dbReference type="Gramene" id="PUZ69632">
    <property type="protein sequence ID" value="PUZ69632"/>
    <property type="gene ID" value="GQ55_2G126200"/>
</dbReference>
<gene>
    <name evidence="1" type="ORF">GQ55_2G126200</name>
</gene>
<reference evidence="1 2" key="1">
    <citation type="submission" date="2018-04" db="EMBL/GenBank/DDBJ databases">
        <title>WGS assembly of Panicum hallii var. hallii HAL2.</title>
        <authorList>
            <person name="Lovell J."/>
            <person name="Jenkins J."/>
            <person name="Lowry D."/>
            <person name="Mamidi S."/>
            <person name="Sreedasyam A."/>
            <person name="Weng X."/>
            <person name="Barry K."/>
            <person name="Bonette J."/>
            <person name="Campitelli B."/>
            <person name="Daum C."/>
            <person name="Gordon S."/>
            <person name="Gould B."/>
            <person name="Lipzen A."/>
            <person name="MacQueen A."/>
            <person name="Palacio-Mejia J."/>
            <person name="Plott C."/>
            <person name="Shakirov E."/>
            <person name="Shu S."/>
            <person name="Yoshinaga Y."/>
            <person name="Zane M."/>
            <person name="Rokhsar D."/>
            <person name="Grimwood J."/>
            <person name="Schmutz J."/>
            <person name="Juenger T."/>
        </authorList>
    </citation>
    <scope>NUCLEOTIDE SEQUENCE [LARGE SCALE GENOMIC DNA]</scope>
    <source>
        <strain evidence="2">cv. HAL2</strain>
    </source>
</reference>
<accession>A0A2T7EP78</accession>